<dbReference type="AlphaFoldDB" id="A0A9Q3I948"/>
<gene>
    <name evidence="2" type="ORF">O181_074341</name>
</gene>
<evidence type="ECO:0000313" key="2">
    <source>
        <dbReference type="EMBL" id="MBW0534626.1"/>
    </source>
</evidence>
<proteinExistence type="predicted"/>
<comment type="caution">
    <text evidence="2">The sequence shown here is derived from an EMBL/GenBank/DDBJ whole genome shotgun (WGS) entry which is preliminary data.</text>
</comment>
<sequence>MLQDTSNENLCKYTQDSQTLIVTQTKGMAKIHGTATKMTVSIDNAQHPLIIDSAAHCSIVAGNYLNQQLPNQENNYCKPRQRTSKVLQGR</sequence>
<evidence type="ECO:0000313" key="3">
    <source>
        <dbReference type="Proteomes" id="UP000765509"/>
    </source>
</evidence>
<dbReference type="EMBL" id="AVOT02039533">
    <property type="protein sequence ID" value="MBW0534626.1"/>
    <property type="molecule type" value="Genomic_DNA"/>
</dbReference>
<protein>
    <submittedName>
        <fullName evidence="2">Uncharacterized protein</fullName>
    </submittedName>
</protein>
<keyword evidence="3" id="KW-1185">Reference proteome</keyword>
<accession>A0A9Q3I948</accession>
<organism evidence="2 3">
    <name type="scientific">Austropuccinia psidii MF-1</name>
    <dbReference type="NCBI Taxonomy" id="1389203"/>
    <lineage>
        <taxon>Eukaryota</taxon>
        <taxon>Fungi</taxon>
        <taxon>Dikarya</taxon>
        <taxon>Basidiomycota</taxon>
        <taxon>Pucciniomycotina</taxon>
        <taxon>Pucciniomycetes</taxon>
        <taxon>Pucciniales</taxon>
        <taxon>Sphaerophragmiaceae</taxon>
        <taxon>Austropuccinia</taxon>
    </lineage>
</organism>
<dbReference type="Proteomes" id="UP000765509">
    <property type="component" value="Unassembled WGS sequence"/>
</dbReference>
<reference evidence="2" key="1">
    <citation type="submission" date="2021-03" db="EMBL/GenBank/DDBJ databases">
        <title>Draft genome sequence of rust myrtle Austropuccinia psidii MF-1, a brazilian biotype.</title>
        <authorList>
            <person name="Quecine M.C."/>
            <person name="Pachon D.M.R."/>
            <person name="Bonatelli M.L."/>
            <person name="Correr F.H."/>
            <person name="Franceschini L.M."/>
            <person name="Leite T.F."/>
            <person name="Margarido G.R.A."/>
            <person name="Almeida C.A."/>
            <person name="Ferrarezi J.A."/>
            <person name="Labate C.A."/>
        </authorList>
    </citation>
    <scope>NUCLEOTIDE SEQUENCE</scope>
    <source>
        <strain evidence="2">MF-1</strain>
    </source>
</reference>
<name>A0A9Q3I948_9BASI</name>
<evidence type="ECO:0000256" key="1">
    <source>
        <dbReference type="SAM" id="MobiDB-lite"/>
    </source>
</evidence>
<feature type="region of interest" description="Disordered" evidence="1">
    <location>
        <begin position="70"/>
        <end position="90"/>
    </location>
</feature>